<comment type="similarity">
    <text evidence="2">Belongs to the ALG14 family.</text>
</comment>
<dbReference type="InParanoid" id="A0A7I4B6X4"/>
<keyword evidence="4 8" id="KW-0812">Transmembrane</keyword>
<evidence type="ECO:0000256" key="5">
    <source>
        <dbReference type="ARBA" id="ARBA00022824"/>
    </source>
</evidence>
<dbReference type="GO" id="GO:0043541">
    <property type="term" value="C:UDP-N-acetylglucosamine transferase complex"/>
    <property type="evidence" value="ECO:0000318"/>
    <property type="project" value="GO_Central"/>
</dbReference>
<evidence type="ECO:0000313" key="9">
    <source>
        <dbReference type="EnsemblPlants" id="Pp3c16_16970V3.3"/>
    </source>
</evidence>
<name>A0A7I4B6X4_PHYPA</name>
<keyword evidence="7 8" id="KW-0472">Membrane</keyword>
<dbReference type="Proteomes" id="UP000006727">
    <property type="component" value="Chromosome 16"/>
</dbReference>
<evidence type="ECO:0000256" key="2">
    <source>
        <dbReference type="ARBA" id="ARBA00009731"/>
    </source>
</evidence>
<evidence type="ECO:0000256" key="6">
    <source>
        <dbReference type="ARBA" id="ARBA00022989"/>
    </source>
</evidence>
<comment type="subcellular location">
    <subcellularLocation>
        <location evidence="1">Endoplasmic reticulum membrane</location>
        <topology evidence="1">Single-pass membrane protein</topology>
    </subcellularLocation>
</comment>
<dbReference type="InterPro" id="IPR013969">
    <property type="entry name" value="Oligosacch_biosynth_Alg14"/>
</dbReference>
<keyword evidence="6 8" id="KW-1133">Transmembrane helix</keyword>
<dbReference type="GO" id="GO:0006488">
    <property type="term" value="P:dolichol-linked oligosaccharide biosynthetic process"/>
    <property type="evidence" value="ECO:0000318"/>
    <property type="project" value="GO_Central"/>
</dbReference>
<dbReference type="AlphaFoldDB" id="A0A7I4B6X4"/>
<evidence type="ECO:0000313" key="10">
    <source>
        <dbReference type="Proteomes" id="UP000006727"/>
    </source>
</evidence>
<dbReference type="Pfam" id="PF08660">
    <property type="entry name" value="Alg14"/>
    <property type="match status" value="1"/>
</dbReference>
<organism evidence="9 10">
    <name type="scientific">Physcomitrium patens</name>
    <name type="common">Spreading-leaved earth moss</name>
    <name type="synonym">Physcomitrella patens</name>
    <dbReference type="NCBI Taxonomy" id="3218"/>
    <lineage>
        <taxon>Eukaryota</taxon>
        <taxon>Viridiplantae</taxon>
        <taxon>Streptophyta</taxon>
        <taxon>Embryophyta</taxon>
        <taxon>Bryophyta</taxon>
        <taxon>Bryophytina</taxon>
        <taxon>Bryopsida</taxon>
        <taxon>Funariidae</taxon>
        <taxon>Funariales</taxon>
        <taxon>Funariaceae</taxon>
        <taxon>Physcomitrium</taxon>
    </lineage>
</organism>
<reference evidence="9 10" key="1">
    <citation type="journal article" date="2008" name="Science">
        <title>The Physcomitrella genome reveals evolutionary insights into the conquest of land by plants.</title>
        <authorList>
            <person name="Rensing S."/>
            <person name="Lang D."/>
            <person name="Zimmer A."/>
            <person name="Terry A."/>
            <person name="Salamov A."/>
            <person name="Shapiro H."/>
            <person name="Nishiyama T."/>
            <person name="Perroud P.-F."/>
            <person name="Lindquist E."/>
            <person name="Kamisugi Y."/>
            <person name="Tanahashi T."/>
            <person name="Sakakibara K."/>
            <person name="Fujita T."/>
            <person name="Oishi K."/>
            <person name="Shin-I T."/>
            <person name="Kuroki Y."/>
            <person name="Toyoda A."/>
            <person name="Suzuki Y."/>
            <person name="Hashimoto A."/>
            <person name="Yamaguchi K."/>
            <person name="Sugano A."/>
            <person name="Kohara Y."/>
            <person name="Fujiyama A."/>
            <person name="Anterola A."/>
            <person name="Aoki S."/>
            <person name="Ashton N."/>
            <person name="Barbazuk W.B."/>
            <person name="Barker E."/>
            <person name="Bennetzen J."/>
            <person name="Bezanilla M."/>
            <person name="Blankenship R."/>
            <person name="Cho S.H."/>
            <person name="Dutcher S."/>
            <person name="Estelle M."/>
            <person name="Fawcett J.A."/>
            <person name="Gundlach H."/>
            <person name="Hanada K."/>
            <person name="Heyl A."/>
            <person name="Hicks K.A."/>
            <person name="Hugh J."/>
            <person name="Lohr M."/>
            <person name="Mayer K."/>
            <person name="Melkozernov A."/>
            <person name="Murata T."/>
            <person name="Nelson D."/>
            <person name="Pils B."/>
            <person name="Prigge M."/>
            <person name="Reiss B."/>
            <person name="Renner T."/>
            <person name="Rombauts S."/>
            <person name="Rushton P."/>
            <person name="Sanderfoot A."/>
            <person name="Schween G."/>
            <person name="Shiu S.-H."/>
            <person name="Stueber K."/>
            <person name="Theodoulou F.L."/>
            <person name="Tu H."/>
            <person name="Van de Peer Y."/>
            <person name="Verrier P.J."/>
            <person name="Waters E."/>
            <person name="Wood A."/>
            <person name="Yang L."/>
            <person name="Cove D."/>
            <person name="Cuming A."/>
            <person name="Hasebe M."/>
            <person name="Lucas S."/>
            <person name="Mishler D.B."/>
            <person name="Reski R."/>
            <person name="Grigoriev I."/>
            <person name="Quatrano R.S."/>
            <person name="Boore J.L."/>
        </authorList>
    </citation>
    <scope>NUCLEOTIDE SEQUENCE [LARGE SCALE GENOMIC DNA]</scope>
    <source>
        <strain evidence="9 10">cv. Gransden 2004</strain>
    </source>
</reference>
<proteinExistence type="inferred from homology"/>
<keyword evidence="10" id="KW-1185">Reference proteome</keyword>
<evidence type="ECO:0000256" key="8">
    <source>
        <dbReference type="SAM" id="Phobius"/>
    </source>
</evidence>
<dbReference type="EnsemblPlants" id="Pp3c16_16970V3.3">
    <property type="protein sequence ID" value="Pp3c16_16970V3.3"/>
    <property type="gene ID" value="Pp3c16_16970"/>
</dbReference>
<evidence type="ECO:0000256" key="1">
    <source>
        <dbReference type="ARBA" id="ARBA00004389"/>
    </source>
</evidence>
<evidence type="ECO:0000256" key="3">
    <source>
        <dbReference type="ARBA" id="ARBA00017467"/>
    </source>
</evidence>
<dbReference type="PANTHER" id="PTHR12154:SF4">
    <property type="entry name" value="UDP-N-ACETYLGLUCOSAMINE TRANSFERASE SUBUNIT ALG14 HOMOLOG"/>
    <property type="match status" value="1"/>
</dbReference>
<evidence type="ECO:0000256" key="7">
    <source>
        <dbReference type="ARBA" id="ARBA00023136"/>
    </source>
</evidence>
<sequence>MDTNSVWGSWGLVVASIVTLLVVRAVWVLQITGRALPAQSGVKRRPLRTLIVLGSGGHTAEMMSLVRVMDLKRYAPRHYIAGATDNMSLPRAERVEAELLKSAQFSDQDTKAADEWLQRSQYSKIYRSREVGQSYVTSVFTTLWAFAHSVVQVLRIQPDVILCNGPGTCLPICVAGFLLKNAACGMEMGCGCVRGEHCAGEEAIAYRLIAIQAQTCRSVFRAVERLEDEVPSSQLRRPSDVIYPWHRI</sequence>
<evidence type="ECO:0000256" key="4">
    <source>
        <dbReference type="ARBA" id="ARBA00022692"/>
    </source>
</evidence>
<reference evidence="9" key="3">
    <citation type="submission" date="2020-12" db="UniProtKB">
        <authorList>
            <consortium name="EnsemblPlants"/>
        </authorList>
    </citation>
    <scope>IDENTIFICATION</scope>
</reference>
<dbReference type="FunCoup" id="A0A7I4B6X4">
    <property type="interactions" value="3243"/>
</dbReference>
<dbReference type="Gramene" id="Pp3c16_16970V3.3">
    <property type="protein sequence ID" value="Pp3c16_16970V3.3"/>
    <property type="gene ID" value="Pp3c16_16970"/>
</dbReference>
<dbReference type="PANTHER" id="PTHR12154">
    <property type="entry name" value="GLYCOSYL TRANSFERASE-RELATED"/>
    <property type="match status" value="1"/>
</dbReference>
<keyword evidence="5" id="KW-0256">Endoplasmic reticulum</keyword>
<protein>
    <recommendedName>
        <fullName evidence="3">UDP-N-acetylglucosamine transferase subunit ALG14</fullName>
    </recommendedName>
</protein>
<feature type="transmembrane region" description="Helical" evidence="8">
    <location>
        <begin position="6"/>
        <end position="29"/>
    </location>
</feature>
<dbReference type="EMBL" id="ABEU02000016">
    <property type="status" value="NOT_ANNOTATED_CDS"/>
    <property type="molecule type" value="Genomic_DNA"/>
</dbReference>
<reference evidence="9 10" key="2">
    <citation type="journal article" date="2018" name="Plant J.">
        <title>The Physcomitrella patens chromosome-scale assembly reveals moss genome structure and evolution.</title>
        <authorList>
            <person name="Lang D."/>
            <person name="Ullrich K.K."/>
            <person name="Murat F."/>
            <person name="Fuchs J."/>
            <person name="Jenkins J."/>
            <person name="Haas F.B."/>
            <person name="Piednoel M."/>
            <person name="Gundlach H."/>
            <person name="Van Bel M."/>
            <person name="Meyberg R."/>
            <person name="Vives C."/>
            <person name="Morata J."/>
            <person name="Symeonidi A."/>
            <person name="Hiss M."/>
            <person name="Muchero W."/>
            <person name="Kamisugi Y."/>
            <person name="Saleh O."/>
            <person name="Blanc G."/>
            <person name="Decker E.L."/>
            <person name="van Gessel N."/>
            <person name="Grimwood J."/>
            <person name="Hayes R.D."/>
            <person name="Graham S.W."/>
            <person name="Gunter L.E."/>
            <person name="McDaniel S.F."/>
            <person name="Hoernstein S.N.W."/>
            <person name="Larsson A."/>
            <person name="Li F.W."/>
            <person name="Perroud P.F."/>
            <person name="Phillips J."/>
            <person name="Ranjan P."/>
            <person name="Rokshar D.S."/>
            <person name="Rothfels C.J."/>
            <person name="Schneider L."/>
            <person name="Shu S."/>
            <person name="Stevenson D.W."/>
            <person name="Thummler F."/>
            <person name="Tillich M."/>
            <person name="Villarreal Aguilar J.C."/>
            <person name="Widiez T."/>
            <person name="Wong G.K."/>
            <person name="Wymore A."/>
            <person name="Zhang Y."/>
            <person name="Zimmer A.D."/>
            <person name="Quatrano R.S."/>
            <person name="Mayer K.F.X."/>
            <person name="Goodstein D."/>
            <person name="Casacuberta J.M."/>
            <person name="Vandepoele K."/>
            <person name="Reski R."/>
            <person name="Cuming A.C."/>
            <person name="Tuskan G.A."/>
            <person name="Maumus F."/>
            <person name="Salse J."/>
            <person name="Schmutz J."/>
            <person name="Rensing S.A."/>
        </authorList>
    </citation>
    <scope>NUCLEOTIDE SEQUENCE [LARGE SCALE GENOMIC DNA]</scope>
    <source>
        <strain evidence="9 10">cv. Gransden 2004</strain>
    </source>
</reference>
<dbReference type="Gene3D" id="3.40.50.2000">
    <property type="entry name" value="Glycogen Phosphorylase B"/>
    <property type="match status" value="1"/>
</dbReference>
<accession>A0A7I4B6X4</accession>
<gene>
    <name evidence="9" type="primary">LOC112293228</name>
</gene>